<name>A0A7C9CVQ1_OPUST</name>
<evidence type="ECO:0000256" key="2">
    <source>
        <dbReference type="SAM" id="MobiDB-lite"/>
    </source>
</evidence>
<dbReference type="AlphaFoldDB" id="A0A7C9CVQ1"/>
<feature type="compositionally biased region" description="Polar residues" evidence="2">
    <location>
        <begin position="135"/>
        <end position="144"/>
    </location>
</feature>
<sequence>MDARIRTMIEQQLEAQNQRMAEMKTKLDELTKKRNSEVNAKISSNVDRNSFKLLPKPEFPSFDGSNPRNWVKKCSRYFALCNIPDSQRVDVASIHLTGKAETWFAHYSAVRKNMDWCDFILDVCTCFKEELGVTRQPNSGSGTPPSVDAPQLLDESPKSNPDVSSHGWVGEGQGQSPNAIGERLEGLNPSNGLVEKSLSSICDKDLDLCEQEVSKDDCCDEHHPLADAFQVFDEMPSAAEAGVPPRDYYQEPPAHDVAHEGSVILANPSEKELGTVSKQCWPFQELELRGCKGGYVGIKVIEQC</sequence>
<accession>A0A7C9CVQ1</accession>
<reference evidence="3" key="2">
    <citation type="submission" date="2020-07" db="EMBL/GenBank/DDBJ databases">
        <authorList>
            <person name="Vera ALvarez R."/>
            <person name="Arias-Moreno D.M."/>
            <person name="Jimenez-Jacinto V."/>
            <person name="Jimenez-Bremont J.F."/>
            <person name="Swaminathan K."/>
            <person name="Moose S.P."/>
            <person name="Guerrero-Gonzalez M.L."/>
            <person name="Marino-Ramirez L."/>
            <person name="Landsman D."/>
            <person name="Rodriguez-Kessler M."/>
            <person name="Delgado-Sanchez P."/>
        </authorList>
    </citation>
    <scope>NUCLEOTIDE SEQUENCE</scope>
    <source>
        <tissue evidence="3">Cladode</tissue>
    </source>
</reference>
<evidence type="ECO:0000256" key="1">
    <source>
        <dbReference type="SAM" id="Coils"/>
    </source>
</evidence>
<evidence type="ECO:0000313" key="3">
    <source>
        <dbReference type="EMBL" id="MBA4624705.1"/>
    </source>
</evidence>
<proteinExistence type="predicted"/>
<evidence type="ECO:0008006" key="4">
    <source>
        <dbReference type="Google" id="ProtNLM"/>
    </source>
</evidence>
<keyword evidence="1" id="KW-0175">Coiled coil</keyword>
<organism evidence="3">
    <name type="scientific">Opuntia streptacantha</name>
    <name type="common">Prickly pear cactus</name>
    <name type="synonym">Opuntia cardona</name>
    <dbReference type="NCBI Taxonomy" id="393608"/>
    <lineage>
        <taxon>Eukaryota</taxon>
        <taxon>Viridiplantae</taxon>
        <taxon>Streptophyta</taxon>
        <taxon>Embryophyta</taxon>
        <taxon>Tracheophyta</taxon>
        <taxon>Spermatophyta</taxon>
        <taxon>Magnoliopsida</taxon>
        <taxon>eudicotyledons</taxon>
        <taxon>Gunneridae</taxon>
        <taxon>Pentapetalae</taxon>
        <taxon>Caryophyllales</taxon>
        <taxon>Cactineae</taxon>
        <taxon>Cactaceae</taxon>
        <taxon>Opuntioideae</taxon>
        <taxon>Opuntia</taxon>
    </lineage>
</organism>
<feature type="region of interest" description="Disordered" evidence="2">
    <location>
        <begin position="135"/>
        <end position="186"/>
    </location>
</feature>
<protein>
    <recommendedName>
        <fullName evidence="4">Retrotransposon gag domain-containing protein</fullName>
    </recommendedName>
</protein>
<dbReference type="EMBL" id="GISG01048747">
    <property type="protein sequence ID" value="MBA4624705.1"/>
    <property type="molecule type" value="Transcribed_RNA"/>
</dbReference>
<reference evidence="3" key="1">
    <citation type="journal article" date="2013" name="J. Plant Res.">
        <title>Effect of fungi and light on seed germination of three Opuntia species from semiarid lands of central Mexico.</title>
        <authorList>
            <person name="Delgado-Sanchez P."/>
            <person name="Jimenez-Bremont J.F."/>
            <person name="Guerrero-Gonzalez Mde L."/>
            <person name="Flores J."/>
        </authorList>
    </citation>
    <scope>NUCLEOTIDE SEQUENCE</scope>
    <source>
        <tissue evidence="3">Cladode</tissue>
    </source>
</reference>
<feature type="coiled-coil region" evidence="1">
    <location>
        <begin position="6"/>
        <end position="40"/>
    </location>
</feature>